<protein>
    <submittedName>
        <fullName evidence="2">Uncharacterized protein</fullName>
    </submittedName>
</protein>
<dbReference type="AlphaFoldDB" id="A0AAQ4D604"/>
<feature type="compositionally biased region" description="Basic and acidic residues" evidence="1">
    <location>
        <begin position="107"/>
        <end position="133"/>
    </location>
</feature>
<gene>
    <name evidence="2" type="ORF">V5799_004476</name>
</gene>
<feature type="region of interest" description="Disordered" evidence="1">
    <location>
        <begin position="48"/>
        <end position="83"/>
    </location>
</feature>
<dbReference type="Proteomes" id="UP001321473">
    <property type="component" value="Unassembled WGS sequence"/>
</dbReference>
<dbReference type="EMBL" id="JARKHS020034701">
    <property type="protein sequence ID" value="KAK8757894.1"/>
    <property type="molecule type" value="Genomic_DNA"/>
</dbReference>
<name>A0AAQ4D604_AMBAM</name>
<evidence type="ECO:0000313" key="2">
    <source>
        <dbReference type="EMBL" id="KAK8757894.1"/>
    </source>
</evidence>
<feature type="region of interest" description="Disordered" evidence="1">
    <location>
        <begin position="1"/>
        <end position="22"/>
    </location>
</feature>
<feature type="compositionally biased region" description="Basic and acidic residues" evidence="1">
    <location>
        <begin position="60"/>
        <end position="81"/>
    </location>
</feature>
<feature type="compositionally biased region" description="Basic and acidic residues" evidence="1">
    <location>
        <begin position="1"/>
        <end position="15"/>
    </location>
</feature>
<evidence type="ECO:0000256" key="1">
    <source>
        <dbReference type="SAM" id="MobiDB-lite"/>
    </source>
</evidence>
<proteinExistence type="predicted"/>
<sequence length="225" mass="26156">MKLELKKLEKPTESKEPEEDVAYGSPVDYERFLPKSKEALAYTELLEYTKVQQKPPAKQSTEESNKSLKPKKPEEDVDHGWPVDYGRFLPQSKESVHYTGLLKYPKSGREESAKSSTKELKMPEKPEEPREDIGQGWPVDYERFIPKSEEALQYTELLKYPKRKPDSIAKASTKEVKRPDKPKKPEEAIEHGSPVHYEHFLPQSKEALRYTELLEYPKSHRKLSV</sequence>
<evidence type="ECO:0000313" key="3">
    <source>
        <dbReference type="Proteomes" id="UP001321473"/>
    </source>
</evidence>
<comment type="caution">
    <text evidence="2">The sequence shown here is derived from an EMBL/GenBank/DDBJ whole genome shotgun (WGS) entry which is preliminary data.</text>
</comment>
<reference evidence="2 3" key="1">
    <citation type="journal article" date="2023" name="Arcadia Sci">
        <title>De novo assembly of a long-read Amblyomma americanum tick genome.</title>
        <authorList>
            <person name="Chou S."/>
            <person name="Poskanzer K.E."/>
            <person name="Rollins M."/>
            <person name="Thuy-Boun P.S."/>
        </authorList>
    </citation>
    <scope>NUCLEOTIDE SEQUENCE [LARGE SCALE GENOMIC DNA]</scope>
    <source>
        <strain evidence="2">F_SG_1</strain>
        <tissue evidence="2">Salivary glands</tissue>
    </source>
</reference>
<feature type="region of interest" description="Disordered" evidence="1">
    <location>
        <begin position="163"/>
        <end position="194"/>
    </location>
</feature>
<organism evidence="2 3">
    <name type="scientific">Amblyomma americanum</name>
    <name type="common">Lone star tick</name>
    <dbReference type="NCBI Taxonomy" id="6943"/>
    <lineage>
        <taxon>Eukaryota</taxon>
        <taxon>Metazoa</taxon>
        <taxon>Ecdysozoa</taxon>
        <taxon>Arthropoda</taxon>
        <taxon>Chelicerata</taxon>
        <taxon>Arachnida</taxon>
        <taxon>Acari</taxon>
        <taxon>Parasitiformes</taxon>
        <taxon>Ixodida</taxon>
        <taxon>Ixodoidea</taxon>
        <taxon>Ixodidae</taxon>
        <taxon>Amblyomminae</taxon>
        <taxon>Amblyomma</taxon>
    </lineage>
</organism>
<feature type="region of interest" description="Disordered" evidence="1">
    <location>
        <begin position="100"/>
        <end position="135"/>
    </location>
</feature>
<accession>A0AAQ4D604</accession>
<feature type="compositionally biased region" description="Basic and acidic residues" evidence="1">
    <location>
        <begin position="163"/>
        <end position="190"/>
    </location>
</feature>
<keyword evidence="3" id="KW-1185">Reference proteome</keyword>